<feature type="domain" description="PBP" evidence="2">
    <location>
        <begin position="60"/>
        <end position="289"/>
    </location>
</feature>
<protein>
    <recommendedName>
        <fullName evidence="2">PBP domain-containing protein</fullName>
    </recommendedName>
</protein>
<organism evidence="3 4">
    <name type="scientific">Tectimicrobiota bacterium</name>
    <dbReference type="NCBI Taxonomy" id="2528274"/>
    <lineage>
        <taxon>Bacteria</taxon>
        <taxon>Pseudomonadati</taxon>
        <taxon>Nitrospinota/Tectimicrobiota group</taxon>
        <taxon>Candidatus Tectimicrobiota</taxon>
    </lineage>
</organism>
<dbReference type="PANTHER" id="PTHR30570">
    <property type="entry name" value="PERIPLASMIC PHOSPHATE BINDING COMPONENT OF PHOSPHATE ABC TRANSPORTER"/>
    <property type="match status" value="1"/>
</dbReference>
<dbReference type="EMBL" id="VGLS01000373">
    <property type="protein sequence ID" value="MBM3224645.1"/>
    <property type="molecule type" value="Genomic_DNA"/>
</dbReference>
<dbReference type="Proteomes" id="UP000712673">
    <property type="component" value="Unassembled WGS sequence"/>
</dbReference>
<name>A0A937W2Q9_UNCTE</name>
<gene>
    <name evidence="3" type="ORF">FJZ47_12690</name>
</gene>
<evidence type="ECO:0000313" key="3">
    <source>
        <dbReference type="EMBL" id="MBM3224645.1"/>
    </source>
</evidence>
<evidence type="ECO:0000256" key="1">
    <source>
        <dbReference type="ARBA" id="ARBA00022729"/>
    </source>
</evidence>
<dbReference type="Gene3D" id="3.40.190.10">
    <property type="entry name" value="Periplasmic binding protein-like II"/>
    <property type="match status" value="2"/>
</dbReference>
<dbReference type="InterPro" id="IPR024370">
    <property type="entry name" value="PBP_domain"/>
</dbReference>
<dbReference type="InterPro" id="IPR050811">
    <property type="entry name" value="Phosphate_ABC_transporter"/>
</dbReference>
<keyword evidence="1" id="KW-0732">Signal</keyword>
<dbReference type="PANTHER" id="PTHR30570:SF1">
    <property type="entry name" value="PHOSPHATE-BINDING PROTEIN PSTS"/>
    <property type="match status" value="1"/>
</dbReference>
<reference evidence="3" key="1">
    <citation type="submission" date="2019-03" db="EMBL/GenBank/DDBJ databases">
        <title>Lake Tanganyika Metagenome-Assembled Genomes (MAGs).</title>
        <authorList>
            <person name="Tran P."/>
        </authorList>
    </citation>
    <scope>NUCLEOTIDE SEQUENCE</scope>
    <source>
        <strain evidence="3">K_DeepCast_65m_m2_066</strain>
    </source>
</reference>
<accession>A0A937W2Q9</accession>
<dbReference type="Pfam" id="PF12849">
    <property type="entry name" value="PBP_like_2"/>
    <property type="match status" value="1"/>
</dbReference>
<evidence type="ECO:0000313" key="4">
    <source>
        <dbReference type="Proteomes" id="UP000712673"/>
    </source>
</evidence>
<dbReference type="AlphaFoldDB" id="A0A937W2Q9"/>
<comment type="caution">
    <text evidence="3">The sequence shown here is derived from an EMBL/GenBank/DDBJ whole genome shotgun (WGS) entry which is preliminary data.</text>
</comment>
<proteinExistence type="predicted"/>
<evidence type="ECO:0000259" key="2">
    <source>
        <dbReference type="Pfam" id="PF12849"/>
    </source>
</evidence>
<dbReference type="SUPFAM" id="SSF53850">
    <property type="entry name" value="Periplasmic binding protein-like II"/>
    <property type="match status" value="1"/>
</dbReference>
<sequence length="305" mass="32689">MARAELPGRGNAVQKILALWRHGHRWGTGKTQVGATLCALSLGLCMATHAFAVDALNAPLVLAGSGGNLALTRVLAEAYGKVQPGVTIEVPASIGSTGAIRAAVDGAVSLGLISRPLKPEERTWGLTVVPYAQAIVALGAHPTVADTNITFEDLVRIYDKTKTQWQDGHDIVVLTREQGESALLTLAEVIPGFQRAYEGSQQAKRWTTLYTAQEMHRVLAKTPYALGFADFGAITIEQLPIKVLRVNGITPTEEAVRQGHYPLVRTLSFVFKHDKLTPAAQAFLDFARSAAGQTVIQANGYLSSK</sequence>